<evidence type="ECO:0000313" key="6">
    <source>
        <dbReference type="EMBL" id="SUE40684.1"/>
    </source>
</evidence>
<evidence type="ECO:0000259" key="5">
    <source>
        <dbReference type="PROSITE" id="PS51503"/>
    </source>
</evidence>
<protein>
    <submittedName>
        <fullName evidence="6">Hypoxia induced protein conserved region</fullName>
    </submittedName>
</protein>
<organism evidence="6 7">
    <name type="scientific">Roseomonas mucosa</name>
    <dbReference type="NCBI Taxonomy" id="207340"/>
    <lineage>
        <taxon>Bacteria</taxon>
        <taxon>Pseudomonadati</taxon>
        <taxon>Pseudomonadota</taxon>
        <taxon>Alphaproteobacteria</taxon>
        <taxon>Acetobacterales</taxon>
        <taxon>Roseomonadaceae</taxon>
        <taxon>Roseomonas</taxon>
    </lineage>
</organism>
<proteinExistence type="predicted"/>
<dbReference type="PROSITE" id="PS51503">
    <property type="entry name" value="HIG1"/>
    <property type="match status" value="1"/>
</dbReference>
<feature type="transmembrane region" description="Helical" evidence="4">
    <location>
        <begin position="68"/>
        <end position="85"/>
    </location>
</feature>
<dbReference type="AlphaFoldDB" id="A0A379N0G6"/>
<evidence type="ECO:0000256" key="1">
    <source>
        <dbReference type="ARBA" id="ARBA00022692"/>
    </source>
</evidence>
<gene>
    <name evidence="6" type="ORF">NCTC13291_02253</name>
</gene>
<keyword evidence="3 4" id="KW-0472">Membrane</keyword>
<name>A0A379N0G6_9PROT</name>
<reference evidence="6 7" key="1">
    <citation type="submission" date="2018-06" db="EMBL/GenBank/DDBJ databases">
        <authorList>
            <consortium name="Pathogen Informatics"/>
            <person name="Doyle S."/>
        </authorList>
    </citation>
    <scope>NUCLEOTIDE SEQUENCE [LARGE SCALE GENOMIC DNA]</scope>
    <source>
        <strain evidence="6 7">NCTC13291</strain>
    </source>
</reference>
<dbReference type="EMBL" id="UGVN01000001">
    <property type="protein sequence ID" value="SUE40684.1"/>
    <property type="molecule type" value="Genomic_DNA"/>
</dbReference>
<sequence length="87" mass="9249">MRASGGDAGRGVALRPFRHNSDRMITLLTILVALAMLATLGVLFAGMIGMVGGTGDGARSNRLMRWRVGLQALALGLFALLLLLTRR</sequence>
<feature type="transmembrane region" description="Helical" evidence="4">
    <location>
        <begin position="25"/>
        <end position="48"/>
    </location>
</feature>
<feature type="domain" description="HIG1" evidence="5">
    <location>
        <begin position="1"/>
        <end position="87"/>
    </location>
</feature>
<accession>A0A379N0G6</accession>
<evidence type="ECO:0000256" key="3">
    <source>
        <dbReference type="ARBA" id="ARBA00023136"/>
    </source>
</evidence>
<evidence type="ECO:0000313" key="7">
    <source>
        <dbReference type="Proteomes" id="UP000254919"/>
    </source>
</evidence>
<dbReference type="InterPro" id="IPR007667">
    <property type="entry name" value="Hypoxia_induced_domain"/>
</dbReference>
<keyword evidence="2 4" id="KW-1133">Transmembrane helix</keyword>
<keyword evidence="1 4" id="KW-0812">Transmembrane</keyword>
<dbReference type="Pfam" id="PF04588">
    <property type="entry name" value="HIG_1_N"/>
    <property type="match status" value="1"/>
</dbReference>
<dbReference type="Proteomes" id="UP000254919">
    <property type="component" value="Unassembled WGS sequence"/>
</dbReference>
<evidence type="ECO:0000256" key="4">
    <source>
        <dbReference type="SAM" id="Phobius"/>
    </source>
</evidence>
<dbReference type="NCBIfam" id="NF033233">
    <property type="entry name" value="twin_helix"/>
    <property type="match status" value="1"/>
</dbReference>
<evidence type="ECO:0000256" key="2">
    <source>
        <dbReference type="ARBA" id="ARBA00022989"/>
    </source>
</evidence>